<dbReference type="AlphaFoldDB" id="M1XT40"/>
<reference evidence="2 3" key="1">
    <citation type="journal article" date="2013" name="Genome Announc.">
        <title>Genome of the haloarchaeon Natronomonas moolapensis, a neutrophilic member of a previously haloalkaliphilic genus.</title>
        <authorList>
            <person name="Dyall-Smith M.L."/>
            <person name="Pfeiffer F."/>
            <person name="Oberwinkler T."/>
            <person name="Klee K."/>
            <person name="Rampp M."/>
            <person name="Palm P."/>
            <person name="Gross K."/>
            <person name="Schuster S.C."/>
            <person name="Oesterhelt D."/>
        </authorList>
    </citation>
    <scope>NUCLEOTIDE SEQUENCE [LARGE SCALE GENOMIC DNA]</scope>
    <source>
        <strain evidence="3">DSM 18674 / JCM 14361 / 8.8.11</strain>
    </source>
</reference>
<feature type="transmembrane region" description="Helical" evidence="1">
    <location>
        <begin position="15"/>
        <end position="35"/>
    </location>
</feature>
<feature type="transmembrane region" description="Helical" evidence="1">
    <location>
        <begin position="47"/>
        <end position="72"/>
    </location>
</feature>
<proteinExistence type="predicted"/>
<keyword evidence="1" id="KW-0472">Membrane</keyword>
<dbReference type="GeneID" id="14652789"/>
<keyword evidence="3" id="KW-1185">Reference proteome</keyword>
<dbReference type="eggNOG" id="arCOG10320">
    <property type="taxonomic scope" value="Archaea"/>
</dbReference>
<dbReference type="EMBL" id="HF582854">
    <property type="protein sequence ID" value="CCQ37574.1"/>
    <property type="molecule type" value="Genomic_DNA"/>
</dbReference>
<dbReference type="STRING" id="268739.Nmlp_3447"/>
<evidence type="ECO:0000313" key="2">
    <source>
        <dbReference type="EMBL" id="CCQ37574.1"/>
    </source>
</evidence>
<accession>M1XT40</accession>
<dbReference type="OrthoDB" id="197586at2157"/>
<evidence type="ECO:0000313" key="3">
    <source>
        <dbReference type="Proteomes" id="UP000011867"/>
    </source>
</evidence>
<dbReference type="HOGENOM" id="CLU_2712948_0_0_2"/>
<keyword evidence="1" id="KW-1133">Transmembrane helix</keyword>
<keyword evidence="1" id="KW-0812">Transmembrane</keyword>
<dbReference type="RefSeq" id="WP_015410313.1">
    <property type="nucleotide sequence ID" value="NC_020388.1"/>
</dbReference>
<evidence type="ECO:0000256" key="1">
    <source>
        <dbReference type="SAM" id="Phobius"/>
    </source>
</evidence>
<dbReference type="Proteomes" id="UP000011867">
    <property type="component" value="Chromosome"/>
</dbReference>
<name>M1XT40_NATM8</name>
<organism evidence="2 3">
    <name type="scientific">Natronomonas moolapensis (strain DSM 18674 / CECT 7526 / JCM 14361 / 8.8.11)</name>
    <dbReference type="NCBI Taxonomy" id="268739"/>
    <lineage>
        <taxon>Archaea</taxon>
        <taxon>Methanobacteriati</taxon>
        <taxon>Methanobacteriota</taxon>
        <taxon>Stenosarchaea group</taxon>
        <taxon>Halobacteria</taxon>
        <taxon>Halobacteriales</taxon>
        <taxon>Natronomonadaceae</taxon>
        <taxon>Natronomonas</taxon>
    </lineage>
</organism>
<gene>
    <name evidence="2" type="ordered locus">Nmlp_3447</name>
</gene>
<sequence>MVEFDAWNFLYPGTWVIFVVIGTPVYAAILGWFLGKPRDMEKALMALTYLIGFIISMWVGLYVLTQIIGLVFPPAM</sequence>
<dbReference type="KEGG" id="nmo:Nmlp_3447"/>
<protein>
    <submittedName>
        <fullName evidence="2">Uncharacterized protein</fullName>
    </submittedName>
</protein>